<dbReference type="InterPro" id="IPR000668">
    <property type="entry name" value="Peptidase_C1A_C"/>
</dbReference>
<dbReference type="GO" id="GO:0008234">
    <property type="term" value="F:cysteine-type peptidase activity"/>
    <property type="evidence" value="ECO:0007669"/>
    <property type="project" value="InterPro"/>
</dbReference>
<dbReference type="Gene3D" id="3.90.70.10">
    <property type="entry name" value="Cysteine proteinases"/>
    <property type="match status" value="1"/>
</dbReference>
<evidence type="ECO:0000259" key="3">
    <source>
        <dbReference type="SMART" id="SM00645"/>
    </source>
</evidence>
<dbReference type="Pfam" id="PF00112">
    <property type="entry name" value="Peptidase_C1"/>
    <property type="match status" value="1"/>
</dbReference>
<evidence type="ECO:0000256" key="1">
    <source>
        <dbReference type="ARBA" id="ARBA00008455"/>
    </source>
</evidence>
<gene>
    <name evidence="4" type="ORF">DPMN_120438</name>
</gene>
<dbReference type="InterPro" id="IPR013128">
    <property type="entry name" value="Peptidase_C1A"/>
</dbReference>
<dbReference type="InterPro" id="IPR025661">
    <property type="entry name" value="Pept_asp_AS"/>
</dbReference>
<dbReference type="SMART" id="SM00645">
    <property type="entry name" value="Pept_C1"/>
    <property type="match status" value="1"/>
</dbReference>
<comment type="caution">
    <text evidence="4">The sequence shown here is derived from an EMBL/GenBank/DDBJ whole genome shotgun (WGS) entry which is preliminary data.</text>
</comment>
<reference evidence="4" key="2">
    <citation type="submission" date="2020-11" db="EMBL/GenBank/DDBJ databases">
        <authorList>
            <person name="McCartney M.A."/>
            <person name="Auch B."/>
            <person name="Kono T."/>
            <person name="Mallez S."/>
            <person name="Becker A."/>
            <person name="Gohl D.M."/>
            <person name="Silverstein K.A.T."/>
            <person name="Koren S."/>
            <person name="Bechman K.B."/>
            <person name="Herman A."/>
            <person name="Abrahante J.E."/>
            <person name="Garbe J."/>
        </authorList>
    </citation>
    <scope>NUCLEOTIDE SEQUENCE</scope>
    <source>
        <strain evidence="4">Duluth1</strain>
        <tissue evidence="4">Whole animal</tissue>
    </source>
</reference>
<evidence type="ECO:0000256" key="2">
    <source>
        <dbReference type="ARBA" id="ARBA00023157"/>
    </source>
</evidence>
<dbReference type="EMBL" id="JAIWYP010000005">
    <property type="protein sequence ID" value="KAH3818715.1"/>
    <property type="molecule type" value="Genomic_DNA"/>
</dbReference>
<name>A0A9D4GNZ1_DREPO</name>
<dbReference type="InterPro" id="IPR025660">
    <property type="entry name" value="Pept_his_AS"/>
</dbReference>
<feature type="domain" description="Peptidase C1A papain C-terminal" evidence="3">
    <location>
        <begin position="1"/>
        <end position="102"/>
    </location>
</feature>
<dbReference type="AlphaFoldDB" id="A0A9D4GNZ1"/>
<organism evidence="4 5">
    <name type="scientific">Dreissena polymorpha</name>
    <name type="common">Zebra mussel</name>
    <name type="synonym">Mytilus polymorpha</name>
    <dbReference type="NCBI Taxonomy" id="45954"/>
    <lineage>
        <taxon>Eukaryota</taxon>
        <taxon>Metazoa</taxon>
        <taxon>Spiralia</taxon>
        <taxon>Lophotrochozoa</taxon>
        <taxon>Mollusca</taxon>
        <taxon>Bivalvia</taxon>
        <taxon>Autobranchia</taxon>
        <taxon>Heteroconchia</taxon>
        <taxon>Euheterodonta</taxon>
        <taxon>Imparidentia</taxon>
        <taxon>Neoheterodontei</taxon>
        <taxon>Myida</taxon>
        <taxon>Dreissenoidea</taxon>
        <taxon>Dreissenidae</taxon>
        <taxon>Dreissena</taxon>
    </lineage>
</organism>
<sequence length="105" mass="12017">MRINLVNNGPMAVAFEVYDDFFSYKSGIYHHTGLEDKFNPFEITNHAVLLVGYGTDSSNPENPQDYWILKNSWGESWGEGGYFRIRRGNDECTIESIAVQSFPIM</sequence>
<proteinExistence type="inferred from homology"/>
<dbReference type="PANTHER" id="PTHR12411">
    <property type="entry name" value="CYSTEINE PROTEASE FAMILY C1-RELATED"/>
    <property type="match status" value="1"/>
</dbReference>
<keyword evidence="2" id="KW-1015">Disulfide bond</keyword>
<keyword evidence="5" id="KW-1185">Reference proteome</keyword>
<dbReference type="PROSITE" id="PS00639">
    <property type="entry name" value="THIOL_PROTEASE_HIS"/>
    <property type="match status" value="1"/>
</dbReference>
<reference evidence="4" key="1">
    <citation type="journal article" date="2019" name="bioRxiv">
        <title>The Genome of the Zebra Mussel, Dreissena polymorpha: A Resource for Invasive Species Research.</title>
        <authorList>
            <person name="McCartney M.A."/>
            <person name="Auch B."/>
            <person name="Kono T."/>
            <person name="Mallez S."/>
            <person name="Zhang Y."/>
            <person name="Obille A."/>
            <person name="Becker A."/>
            <person name="Abrahante J.E."/>
            <person name="Garbe J."/>
            <person name="Badalamenti J.P."/>
            <person name="Herman A."/>
            <person name="Mangelson H."/>
            <person name="Liachko I."/>
            <person name="Sullivan S."/>
            <person name="Sone E.D."/>
            <person name="Koren S."/>
            <person name="Silverstein K.A.T."/>
            <person name="Beckman K.B."/>
            <person name="Gohl D.M."/>
        </authorList>
    </citation>
    <scope>NUCLEOTIDE SEQUENCE</scope>
    <source>
        <strain evidence="4">Duluth1</strain>
        <tissue evidence="4">Whole animal</tissue>
    </source>
</reference>
<dbReference type="GO" id="GO:0006508">
    <property type="term" value="P:proteolysis"/>
    <property type="evidence" value="ECO:0007669"/>
    <property type="project" value="InterPro"/>
</dbReference>
<dbReference type="Proteomes" id="UP000828390">
    <property type="component" value="Unassembled WGS sequence"/>
</dbReference>
<comment type="similarity">
    <text evidence="1">Belongs to the peptidase C1 family.</text>
</comment>
<protein>
    <recommendedName>
        <fullName evidence="3">Peptidase C1A papain C-terminal domain-containing protein</fullName>
    </recommendedName>
</protein>
<evidence type="ECO:0000313" key="4">
    <source>
        <dbReference type="EMBL" id="KAH3818715.1"/>
    </source>
</evidence>
<evidence type="ECO:0000313" key="5">
    <source>
        <dbReference type="Proteomes" id="UP000828390"/>
    </source>
</evidence>
<dbReference type="PROSITE" id="PS00640">
    <property type="entry name" value="THIOL_PROTEASE_ASN"/>
    <property type="match status" value="1"/>
</dbReference>
<dbReference type="InterPro" id="IPR038765">
    <property type="entry name" value="Papain-like_cys_pep_sf"/>
</dbReference>
<dbReference type="SUPFAM" id="SSF54001">
    <property type="entry name" value="Cysteine proteinases"/>
    <property type="match status" value="1"/>
</dbReference>
<accession>A0A9D4GNZ1</accession>